<organism evidence="2 3">
    <name type="scientific">Mizuhopecten yessoensis</name>
    <name type="common">Japanese scallop</name>
    <name type="synonym">Patinopecten yessoensis</name>
    <dbReference type="NCBI Taxonomy" id="6573"/>
    <lineage>
        <taxon>Eukaryota</taxon>
        <taxon>Metazoa</taxon>
        <taxon>Spiralia</taxon>
        <taxon>Lophotrochozoa</taxon>
        <taxon>Mollusca</taxon>
        <taxon>Bivalvia</taxon>
        <taxon>Autobranchia</taxon>
        <taxon>Pteriomorphia</taxon>
        <taxon>Pectinida</taxon>
        <taxon>Pectinoidea</taxon>
        <taxon>Pectinidae</taxon>
        <taxon>Mizuhopecten</taxon>
    </lineage>
</organism>
<comment type="caution">
    <text evidence="2">The sequence shown here is derived from an EMBL/GenBank/DDBJ whole genome shotgun (WGS) entry which is preliminary data.</text>
</comment>
<evidence type="ECO:0000256" key="1">
    <source>
        <dbReference type="SAM" id="MobiDB-lite"/>
    </source>
</evidence>
<keyword evidence="3" id="KW-1185">Reference proteome</keyword>
<sequence length="148" mass="16646">MTHKPGTADSFYELHNRQKEASQVSQMITSTFSKRKESHQSDEEEHETEAGINDQHRPATASQDPEEDQSEACSVTMQHPRRSFSRSDSGTLLELCREMVEGSVAISTRTVILRTSNSSLANTFSAKQLVDRVRTARRGFLKGKLSFK</sequence>
<dbReference type="AlphaFoldDB" id="A0A210QGH2"/>
<gene>
    <name evidence="2" type="ORF">KP79_PYT22846</name>
</gene>
<dbReference type="Proteomes" id="UP000242188">
    <property type="component" value="Unassembled WGS sequence"/>
</dbReference>
<reference evidence="2 3" key="1">
    <citation type="journal article" date="2017" name="Nat. Ecol. Evol.">
        <title>Scallop genome provides insights into evolution of bilaterian karyotype and development.</title>
        <authorList>
            <person name="Wang S."/>
            <person name="Zhang J."/>
            <person name="Jiao W."/>
            <person name="Li J."/>
            <person name="Xun X."/>
            <person name="Sun Y."/>
            <person name="Guo X."/>
            <person name="Huan P."/>
            <person name="Dong B."/>
            <person name="Zhang L."/>
            <person name="Hu X."/>
            <person name="Sun X."/>
            <person name="Wang J."/>
            <person name="Zhao C."/>
            <person name="Wang Y."/>
            <person name="Wang D."/>
            <person name="Huang X."/>
            <person name="Wang R."/>
            <person name="Lv J."/>
            <person name="Li Y."/>
            <person name="Zhang Z."/>
            <person name="Liu B."/>
            <person name="Lu W."/>
            <person name="Hui Y."/>
            <person name="Liang J."/>
            <person name="Zhou Z."/>
            <person name="Hou R."/>
            <person name="Li X."/>
            <person name="Liu Y."/>
            <person name="Li H."/>
            <person name="Ning X."/>
            <person name="Lin Y."/>
            <person name="Zhao L."/>
            <person name="Xing Q."/>
            <person name="Dou J."/>
            <person name="Li Y."/>
            <person name="Mao J."/>
            <person name="Guo H."/>
            <person name="Dou H."/>
            <person name="Li T."/>
            <person name="Mu C."/>
            <person name="Jiang W."/>
            <person name="Fu Q."/>
            <person name="Fu X."/>
            <person name="Miao Y."/>
            <person name="Liu J."/>
            <person name="Yu Q."/>
            <person name="Li R."/>
            <person name="Liao H."/>
            <person name="Li X."/>
            <person name="Kong Y."/>
            <person name="Jiang Z."/>
            <person name="Chourrout D."/>
            <person name="Li R."/>
            <person name="Bao Z."/>
        </authorList>
    </citation>
    <scope>NUCLEOTIDE SEQUENCE [LARGE SCALE GENOMIC DNA]</scope>
    <source>
        <strain evidence="2 3">PY_sf001</strain>
    </source>
</reference>
<dbReference type="EMBL" id="NEDP02003762">
    <property type="protein sequence ID" value="OWF47838.1"/>
    <property type="molecule type" value="Genomic_DNA"/>
</dbReference>
<proteinExistence type="predicted"/>
<evidence type="ECO:0000313" key="2">
    <source>
        <dbReference type="EMBL" id="OWF47838.1"/>
    </source>
</evidence>
<feature type="compositionally biased region" description="Polar residues" evidence="1">
    <location>
        <begin position="21"/>
        <end position="32"/>
    </location>
</feature>
<protein>
    <submittedName>
        <fullName evidence="2">Uncharacterized protein</fullName>
    </submittedName>
</protein>
<evidence type="ECO:0000313" key="3">
    <source>
        <dbReference type="Proteomes" id="UP000242188"/>
    </source>
</evidence>
<feature type="region of interest" description="Disordered" evidence="1">
    <location>
        <begin position="1"/>
        <end position="89"/>
    </location>
</feature>
<name>A0A210QGH2_MIZYE</name>
<accession>A0A210QGH2</accession>